<dbReference type="PANTHER" id="PTHR32024:SF1">
    <property type="entry name" value="KTR SYSTEM POTASSIUM UPTAKE PROTEIN B"/>
    <property type="match status" value="1"/>
</dbReference>
<evidence type="ECO:0000256" key="7">
    <source>
        <dbReference type="ARBA" id="ARBA00022989"/>
    </source>
</evidence>
<keyword evidence="6" id="KW-0630">Potassium</keyword>
<evidence type="ECO:0000256" key="4">
    <source>
        <dbReference type="ARBA" id="ARBA00022538"/>
    </source>
</evidence>
<feature type="transmembrane region" description="Helical" evidence="10">
    <location>
        <begin position="17"/>
        <end position="35"/>
    </location>
</feature>
<evidence type="ECO:0000256" key="5">
    <source>
        <dbReference type="ARBA" id="ARBA00022692"/>
    </source>
</evidence>
<dbReference type="Proteomes" id="UP000634529">
    <property type="component" value="Unassembled WGS sequence"/>
</dbReference>
<dbReference type="PANTHER" id="PTHR32024">
    <property type="entry name" value="TRK SYSTEM POTASSIUM UPTAKE PROTEIN TRKG-RELATED"/>
    <property type="match status" value="1"/>
</dbReference>
<evidence type="ECO:0000313" key="12">
    <source>
        <dbReference type="Proteomes" id="UP000634529"/>
    </source>
</evidence>
<keyword evidence="5 10" id="KW-0812">Transmembrane</keyword>
<evidence type="ECO:0000256" key="8">
    <source>
        <dbReference type="ARBA" id="ARBA00023065"/>
    </source>
</evidence>
<feature type="transmembrane region" description="Helical" evidence="10">
    <location>
        <begin position="133"/>
        <end position="153"/>
    </location>
</feature>
<protein>
    <submittedName>
        <fullName evidence="11">Potassium-transporting ATPase subunit KdpA</fullName>
    </submittedName>
</protein>
<keyword evidence="7 10" id="KW-1133">Transmembrane helix</keyword>
<evidence type="ECO:0000256" key="2">
    <source>
        <dbReference type="ARBA" id="ARBA00022448"/>
    </source>
</evidence>
<evidence type="ECO:0000256" key="10">
    <source>
        <dbReference type="SAM" id="Phobius"/>
    </source>
</evidence>
<gene>
    <name evidence="11" type="ORF">IFO66_07015</name>
</gene>
<keyword evidence="2" id="KW-0813">Transport</keyword>
<proteinExistence type="predicted"/>
<organism evidence="11 12">
    <name type="scientific">Paenibacillus arenosi</name>
    <dbReference type="NCBI Taxonomy" id="2774142"/>
    <lineage>
        <taxon>Bacteria</taxon>
        <taxon>Bacillati</taxon>
        <taxon>Bacillota</taxon>
        <taxon>Bacilli</taxon>
        <taxon>Bacillales</taxon>
        <taxon>Paenibacillaceae</taxon>
        <taxon>Paenibacillus</taxon>
    </lineage>
</organism>
<evidence type="ECO:0000313" key="11">
    <source>
        <dbReference type="EMBL" id="MBD8498056.1"/>
    </source>
</evidence>
<evidence type="ECO:0000256" key="1">
    <source>
        <dbReference type="ARBA" id="ARBA00004651"/>
    </source>
</evidence>
<keyword evidence="8" id="KW-0406">Ion transport</keyword>
<dbReference type="Pfam" id="PF02386">
    <property type="entry name" value="TrkH"/>
    <property type="match status" value="1"/>
</dbReference>
<evidence type="ECO:0000256" key="3">
    <source>
        <dbReference type="ARBA" id="ARBA00022475"/>
    </source>
</evidence>
<dbReference type="InterPro" id="IPR004772">
    <property type="entry name" value="TrkH"/>
</dbReference>
<keyword evidence="4" id="KW-0633">Potassium transport</keyword>
<feature type="transmembrane region" description="Helical" evidence="10">
    <location>
        <begin position="78"/>
        <end position="102"/>
    </location>
</feature>
<feature type="transmembrane region" description="Helical" evidence="10">
    <location>
        <begin position="407"/>
        <end position="427"/>
    </location>
</feature>
<accession>A0ABR9AW03</accession>
<evidence type="ECO:0000256" key="9">
    <source>
        <dbReference type="ARBA" id="ARBA00023136"/>
    </source>
</evidence>
<feature type="transmembrane region" description="Helical" evidence="10">
    <location>
        <begin position="347"/>
        <end position="371"/>
    </location>
</feature>
<sequence>MIKNLKKQMTTWTPSRVLLFGFIALIALGTILLKLPIAVHDGLRITWIDAFFTATSAICVTGLTVVDTGATFTVFGETIIMLLVQLGGIGFMTVAMLVYLMLGKRISLRERLILQETMNAGSMEGIVRIIRRTIIFVFVIQTVAALILALHWMPEMSAGQALYYGVFHSVSLFNNGGFDLFGNSFQNYADDLLFNVIAFILVISGSLGFIVLAELYDYPRLRKLSLHSKVVLSVTGILIAVGAIFILLFEWWNPHTLKNMSMEGKLYSTMFQSISTRSSGTTTIDITNMNQVTQFFMIILMFIGGSPGSAGGGIKTTTFAILIAAVWAMMRGREDVVLFRNRLSKDLILKALTIIFLAIFMVLSVAMLLAITEDQPFLAILFDTTSAVATVGLSMGVTEQMSEFGKIVLCFAMFIGRLGPMTLAYALGSRREQSLYRYPEGKIMIG</sequence>
<name>A0ABR9AW03_9BACL</name>
<keyword evidence="12" id="KW-1185">Reference proteome</keyword>
<dbReference type="InterPro" id="IPR003445">
    <property type="entry name" value="Cat_transpt"/>
</dbReference>
<dbReference type="NCBIfam" id="TIGR00933">
    <property type="entry name" value="2a38"/>
    <property type="match status" value="1"/>
</dbReference>
<feature type="transmembrane region" description="Helical" evidence="10">
    <location>
        <begin position="192"/>
        <end position="218"/>
    </location>
</feature>
<keyword evidence="3" id="KW-1003">Cell membrane</keyword>
<dbReference type="EMBL" id="JACYTN010000003">
    <property type="protein sequence ID" value="MBD8498056.1"/>
    <property type="molecule type" value="Genomic_DNA"/>
</dbReference>
<evidence type="ECO:0000256" key="6">
    <source>
        <dbReference type="ARBA" id="ARBA00022958"/>
    </source>
</evidence>
<feature type="transmembrane region" description="Helical" evidence="10">
    <location>
        <begin position="230"/>
        <end position="252"/>
    </location>
</feature>
<feature type="transmembrane region" description="Helical" evidence="10">
    <location>
        <begin position="295"/>
        <end position="327"/>
    </location>
</feature>
<reference evidence="11 12" key="1">
    <citation type="submission" date="2020-09" db="EMBL/GenBank/DDBJ databases">
        <title>Paenibacillus sp. CAU 1523 isolated from sand of Haeundae Beach.</title>
        <authorList>
            <person name="Kim W."/>
        </authorList>
    </citation>
    <scope>NUCLEOTIDE SEQUENCE [LARGE SCALE GENOMIC DNA]</scope>
    <source>
        <strain evidence="11 12">CAU 1523</strain>
    </source>
</reference>
<comment type="caution">
    <text evidence="11">The sequence shown here is derived from an EMBL/GenBank/DDBJ whole genome shotgun (WGS) entry which is preliminary data.</text>
</comment>
<comment type="subcellular location">
    <subcellularLocation>
        <location evidence="1">Cell membrane</location>
        <topology evidence="1">Multi-pass membrane protein</topology>
    </subcellularLocation>
</comment>
<keyword evidence="9 10" id="KW-0472">Membrane</keyword>